<keyword evidence="2" id="KW-0812">Transmembrane</keyword>
<comment type="caution">
    <text evidence="4">The sequence shown here is derived from an EMBL/GenBank/DDBJ whole genome shotgun (WGS) entry which is preliminary data.</text>
</comment>
<evidence type="ECO:0000313" key="4">
    <source>
        <dbReference type="EMBL" id="MPN02188.1"/>
    </source>
</evidence>
<accession>A0A645EJK2</accession>
<feature type="domain" description="Peptidase S1" evidence="3">
    <location>
        <begin position="3"/>
        <end position="45"/>
    </location>
</feature>
<dbReference type="SUPFAM" id="SSF50494">
    <property type="entry name" value="Trypsin-like serine proteases"/>
    <property type="match status" value="1"/>
</dbReference>
<sequence length="196" mass="21051">MDAAITHGSSGGPIVKADGEVIGISTFGGDTVNGQEVQGFNFIVPSNTIKEFVSQSGGSNEEGAVDKLYKEGLNLYWGGYYKDALSKFEAVQRLFPEHSEIDKLIENSQKKSSESKTLWSNYKTAFISYDAVAAVAIGLLLLFTFKGKKPSKKKGGIAETEPAREKGITSPVSSKDDDSNSESEASSKSNDDYIGE</sequence>
<gene>
    <name evidence="4" type="ORF">SDC9_149402</name>
</gene>
<evidence type="ECO:0000259" key="3">
    <source>
        <dbReference type="Pfam" id="PF00089"/>
    </source>
</evidence>
<dbReference type="AlphaFoldDB" id="A0A645EJK2"/>
<keyword evidence="2" id="KW-0472">Membrane</keyword>
<keyword evidence="2" id="KW-1133">Transmembrane helix</keyword>
<name>A0A645EJK2_9ZZZZ</name>
<protein>
    <recommendedName>
        <fullName evidence="3">Peptidase S1 domain-containing protein</fullName>
    </recommendedName>
</protein>
<dbReference type="GO" id="GO:0006508">
    <property type="term" value="P:proteolysis"/>
    <property type="evidence" value="ECO:0007669"/>
    <property type="project" value="InterPro"/>
</dbReference>
<dbReference type="InterPro" id="IPR009003">
    <property type="entry name" value="Peptidase_S1_PA"/>
</dbReference>
<proteinExistence type="predicted"/>
<feature type="region of interest" description="Disordered" evidence="1">
    <location>
        <begin position="149"/>
        <end position="196"/>
    </location>
</feature>
<reference evidence="4" key="1">
    <citation type="submission" date="2019-08" db="EMBL/GenBank/DDBJ databases">
        <authorList>
            <person name="Kucharzyk K."/>
            <person name="Murdoch R.W."/>
            <person name="Higgins S."/>
            <person name="Loffler F."/>
        </authorList>
    </citation>
    <scope>NUCLEOTIDE SEQUENCE</scope>
</reference>
<dbReference type="EMBL" id="VSSQ01048142">
    <property type="protein sequence ID" value="MPN02188.1"/>
    <property type="molecule type" value="Genomic_DNA"/>
</dbReference>
<organism evidence="4">
    <name type="scientific">bioreactor metagenome</name>
    <dbReference type="NCBI Taxonomy" id="1076179"/>
    <lineage>
        <taxon>unclassified sequences</taxon>
        <taxon>metagenomes</taxon>
        <taxon>ecological metagenomes</taxon>
    </lineage>
</organism>
<dbReference type="InterPro" id="IPR001254">
    <property type="entry name" value="Trypsin_dom"/>
</dbReference>
<feature type="transmembrane region" description="Helical" evidence="2">
    <location>
        <begin position="126"/>
        <end position="145"/>
    </location>
</feature>
<dbReference type="GO" id="GO:0004252">
    <property type="term" value="F:serine-type endopeptidase activity"/>
    <property type="evidence" value="ECO:0007669"/>
    <property type="project" value="InterPro"/>
</dbReference>
<evidence type="ECO:0000256" key="1">
    <source>
        <dbReference type="SAM" id="MobiDB-lite"/>
    </source>
</evidence>
<evidence type="ECO:0000256" key="2">
    <source>
        <dbReference type="SAM" id="Phobius"/>
    </source>
</evidence>
<dbReference type="InterPro" id="IPR043504">
    <property type="entry name" value="Peptidase_S1_PA_chymotrypsin"/>
</dbReference>
<dbReference type="Gene3D" id="2.40.10.10">
    <property type="entry name" value="Trypsin-like serine proteases"/>
    <property type="match status" value="1"/>
</dbReference>
<dbReference type="Pfam" id="PF00089">
    <property type="entry name" value="Trypsin"/>
    <property type="match status" value="1"/>
</dbReference>